<name>A0ABT8AUZ8_9HYPH</name>
<dbReference type="Proteomes" id="UP001244297">
    <property type="component" value="Unassembled WGS sequence"/>
</dbReference>
<gene>
    <name evidence="2" type="ORF">QWZ18_21710</name>
</gene>
<comment type="caution">
    <text evidence="2">The sequence shown here is derived from an EMBL/GenBank/DDBJ whole genome shotgun (WGS) entry which is preliminary data.</text>
</comment>
<reference evidence="3" key="1">
    <citation type="journal article" date="2019" name="Int. J. Syst. Evol. Microbiol.">
        <title>The Global Catalogue of Microorganisms (GCM) 10K type strain sequencing project: providing services to taxonomists for standard genome sequencing and annotation.</title>
        <authorList>
            <consortium name="The Broad Institute Genomics Platform"/>
            <consortium name="The Broad Institute Genome Sequencing Center for Infectious Disease"/>
            <person name="Wu L."/>
            <person name="Ma J."/>
        </authorList>
    </citation>
    <scope>NUCLEOTIDE SEQUENCE [LARGE SCALE GENOMIC DNA]</scope>
    <source>
        <strain evidence="3">CECT 7806</strain>
    </source>
</reference>
<proteinExistence type="predicted"/>
<sequence>MNVRDATANLRRKAGSRPPLAFVLGWFAATIAIWFAINTEAGRLVWWW</sequence>
<dbReference type="RefSeq" id="WP_238290367.1">
    <property type="nucleotide sequence ID" value="NZ_BPQS01000022.1"/>
</dbReference>
<evidence type="ECO:0000313" key="3">
    <source>
        <dbReference type="Proteomes" id="UP001244297"/>
    </source>
</evidence>
<organism evidence="2 3">
    <name type="scientific">Methylobacterium longum</name>
    <dbReference type="NCBI Taxonomy" id="767694"/>
    <lineage>
        <taxon>Bacteria</taxon>
        <taxon>Pseudomonadati</taxon>
        <taxon>Pseudomonadota</taxon>
        <taxon>Alphaproteobacteria</taxon>
        <taxon>Hyphomicrobiales</taxon>
        <taxon>Methylobacteriaceae</taxon>
        <taxon>Methylobacterium</taxon>
    </lineage>
</organism>
<keyword evidence="1" id="KW-0812">Transmembrane</keyword>
<keyword evidence="3" id="KW-1185">Reference proteome</keyword>
<accession>A0ABT8AUZ8</accession>
<evidence type="ECO:0000313" key="2">
    <source>
        <dbReference type="EMBL" id="MDN3573226.1"/>
    </source>
</evidence>
<protein>
    <submittedName>
        <fullName evidence="2">Uncharacterized protein</fullName>
    </submittedName>
</protein>
<keyword evidence="1" id="KW-0472">Membrane</keyword>
<evidence type="ECO:0000256" key="1">
    <source>
        <dbReference type="SAM" id="Phobius"/>
    </source>
</evidence>
<feature type="transmembrane region" description="Helical" evidence="1">
    <location>
        <begin position="20"/>
        <end position="37"/>
    </location>
</feature>
<keyword evidence="1" id="KW-1133">Transmembrane helix</keyword>
<dbReference type="EMBL" id="JAUFPT010000069">
    <property type="protein sequence ID" value="MDN3573226.1"/>
    <property type="molecule type" value="Genomic_DNA"/>
</dbReference>